<dbReference type="EMBL" id="LFML01000126">
    <property type="protein sequence ID" value="KMO94619.1"/>
    <property type="molecule type" value="Genomic_DNA"/>
</dbReference>
<feature type="compositionally biased region" description="Low complexity" evidence="1">
    <location>
        <begin position="30"/>
        <end position="65"/>
    </location>
</feature>
<dbReference type="PATRIC" id="fig|66430.4.peg.1470"/>
<feature type="signal peptide" evidence="2">
    <location>
        <begin position="1"/>
        <end position="22"/>
    </location>
</feature>
<protein>
    <recommendedName>
        <fullName evidence="5">DUF732 domain-containing protein</fullName>
    </recommendedName>
</protein>
<dbReference type="Proteomes" id="UP000035932">
    <property type="component" value="Unassembled WGS sequence"/>
</dbReference>
<keyword evidence="4" id="KW-1185">Reference proteome</keyword>
<reference evidence="3 4" key="1">
    <citation type="submission" date="2015-06" db="EMBL/GenBank/DDBJ databases">
        <title>Recapitulation of the evolution of biosynthetic gene clusters reveals hidden chemical diversity on bacterial genomes.</title>
        <authorList>
            <person name="Cruz-Morales P."/>
            <person name="Martinez-Guerrero C."/>
            <person name="Morales-Escalante M.A."/>
            <person name="Yanez-Guerra L.A."/>
            <person name="Kopp J.F."/>
            <person name="Feldmann J."/>
            <person name="Ramos-Aboites H.E."/>
            <person name="Barona-Gomez F."/>
        </authorList>
    </citation>
    <scope>NUCLEOTIDE SEQUENCE [LARGE SCALE GENOMIC DNA]</scope>
    <source>
        <strain evidence="3 4">ATCC 31245</strain>
    </source>
</reference>
<dbReference type="AlphaFoldDB" id="A0A0J6XHI0"/>
<evidence type="ECO:0000313" key="4">
    <source>
        <dbReference type="Proteomes" id="UP000035932"/>
    </source>
</evidence>
<comment type="caution">
    <text evidence="3">The sequence shown here is derived from an EMBL/GenBank/DDBJ whole genome shotgun (WGS) entry which is preliminary data.</text>
</comment>
<evidence type="ECO:0008006" key="5">
    <source>
        <dbReference type="Google" id="ProtNLM"/>
    </source>
</evidence>
<name>A0A0J6XHI0_9ACTN</name>
<dbReference type="OrthoDB" id="3297420at2"/>
<evidence type="ECO:0000256" key="1">
    <source>
        <dbReference type="SAM" id="MobiDB-lite"/>
    </source>
</evidence>
<evidence type="ECO:0000313" key="3">
    <source>
        <dbReference type="EMBL" id="KMO94619.1"/>
    </source>
</evidence>
<feature type="region of interest" description="Disordered" evidence="1">
    <location>
        <begin position="22"/>
        <end position="65"/>
    </location>
</feature>
<evidence type="ECO:0000256" key="2">
    <source>
        <dbReference type="SAM" id="SignalP"/>
    </source>
</evidence>
<accession>A0A0J6XHI0</accession>
<sequence>MRTHHLAAALSAAALLTLVGCSSDPKPTADKPAGAPAPASSAPPSADPSALASAAAAAGIPPSPAPAQRAAYLAALNKIDPEIVNGKDDKAISRGLSQCQSMKDEKDPAKRVASAEKRFIGPTHPDGFGPGKSTLIVAAVLANLCPTY</sequence>
<organism evidence="3 4">
    <name type="scientific">Streptomyces roseus</name>
    <dbReference type="NCBI Taxonomy" id="66430"/>
    <lineage>
        <taxon>Bacteria</taxon>
        <taxon>Bacillati</taxon>
        <taxon>Actinomycetota</taxon>
        <taxon>Actinomycetes</taxon>
        <taxon>Kitasatosporales</taxon>
        <taxon>Streptomycetaceae</taxon>
        <taxon>Streptomyces</taxon>
    </lineage>
</organism>
<dbReference type="RefSeq" id="WP_048479726.1">
    <property type="nucleotide sequence ID" value="NZ_JBIRUD010000001.1"/>
</dbReference>
<feature type="chain" id="PRO_5038748188" description="DUF732 domain-containing protein" evidence="2">
    <location>
        <begin position="23"/>
        <end position="148"/>
    </location>
</feature>
<proteinExistence type="predicted"/>
<dbReference type="PROSITE" id="PS51257">
    <property type="entry name" value="PROKAR_LIPOPROTEIN"/>
    <property type="match status" value="1"/>
</dbReference>
<gene>
    <name evidence="3" type="ORF">ACS04_28965</name>
</gene>
<keyword evidence="2" id="KW-0732">Signal</keyword>